<dbReference type="EMBL" id="CAJNOQ010004354">
    <property type="protein sequence ID" value="CAF1055647.1"/>
    <property type="molecule type" value="Genomic_DNA"/>
</dbReference>
<evidence type="ECO:0000256" key="1">
    <source>
        <dbReference type="ARBA" id="ARBA00022723"/>
    </source>
</evidence>
<keyword evidence="6" id="KW-0804">Transcription</keyword>
<feature type="compositionally biased region" description="Low complexity" evidence="9">
    <location>
        <begin position="393"/>
        <end position="413"/>
    </location>
</feature>
<evidence type="ECO:0000313" key="12">
    <source>
        <dbReference type="EMBL" id="CAF1055647.1"/>
    </source>
</evidence>
<dbReference type="GO" id="GO:0000122">
    <property type="term" value="P:negative regulation of transcription by RNA polymerase II"/>
    <property type="evidence" value="ECO:0007669"/>
    <property type="project" value="TreeGrafter"/>
</dbReference>
<proteinExistence type="predicted"/>
<evidence type="ECO:0000256" key="8">
    <source>
        <dbReference type="ARBA" id="ARBA00023242"/>
    </source>
</evidence>
<dbReference type="InterPro" id="IPR035500">
    <property type="entry name" value="NHR-like_dom_sf"/>
</dbReference>
<keyword evidence="2" id="KW-0863">Zinc-finger</keyword>
<feature type="region of interest" description="Disordered" evidence="9">
    <location>
        <begin position="1"/>
        <end position="33"/>
    </location>
</feature>
<evidence type="ECO:0000256" key="5">
    <source>
        <dbReference type="ARBA" id="ARBA00023125"/>
    </source>
</evidence>
<evidence type="ECO:0000256" key="2">
    <source>
        <dbReference type="ARBA" id="ARBA00022771"/>
    </source>
</evidence>
<dbReference type="PANTHER" id="PTHR24082:SF283">
    <property type="entry name" value="NUCLEAR HORMONE RECEPTOR HR96"/>
    <property type="match status" value="1"/>
</dbReference>
<dbReference type="InterPro" id="IPR001628">
    <property type="entry name" value="Znf_hrmn_rcpt"/>
</dbReference>
<dbReference type="Proteomes" id="UP000681722">
    <property type="component" value="Unassembled WGS sequence"/>
</dbReference>
<evidence type="ECO:0000313" key="14">
    <source>
        <dbReference type="EMBL" id="CAF3824711.1"/>
    </source>
</evidence>
<dbReference type="EMBL" id="CAJOBC010004354">
    <property type="protein sequence ID" value="CAF3824711.1"/>
    <property type="molecule type" value="Genomic_DNA"/>
</dbReference>
<evidence type="ECO:0000256" key="7">
    <source>
        <dbReference type="ARBA" id="ARBA00023170"/>
    </source>
</evidence>
<evidence type="ECO:0000256" key="9">
    <source>
        <dbReference type="SAM" id="MobiDB-lite"/>
    </source>
</evidence>
<dbReference type="Proteomes" id="UP000663829">
    <property type="component" value="Unassembled WGS sequence"/>
</dbReference>
<evidence type="ECO:0000256" key="4">
    <source>
        <dbReference type="ARBA" id="ARBA00023015"/>
    </source>
</evidence>
<dbReference type="InterPro" id="IPR050234">
    <property type="entry name" value="Nuclear_hormone_rcpt_NR1"/>
</dbReference>
<keyword evidence="5" id="KW-0238">DNA-binding</keyword>
<feature type="domain" description="Nuclear receptor" evidence="10">
    <location>
        <begin position="50"/>
        <end position="126"/>
    </location>
</feature>
<dbReference type="GO" id="GO:0045944">
    <property type="term" value="P:positive regulation of transcription by RNA polymerase II"/>
    <property type="evidence" value="ECO:0007669"/>
    <property type="project" value="TreeGrafter"/>
</dbReference>
<dbReference type="Proteomes" id="UP000682733">
    <property type="component" value="Unassembled WGS sequence"/>
</dbReference>
<dbReference type="SUPFAM" id="SSF57716">
    <property type="entry name" value="Glucocorticoid receptor-like (DNA-binding domain)"/>
    <property type="match status" value="1"/>
</dbReference>
<evidence type="ECO:0000313" key="11">
    <source>
        <dbReference type="EMBL" id="CAF0866826.1"/>
    </source>
</evidence>
<keyword evidence="4" id="KW-0805">Transcription regulation</keyword>
<dbReference type="Gene3D" id="3.30.50.10">
    <property type="entry name" value="Erythroid Transcription Factor GATA-1, subunit A"/>
    <property type="match status" value="1"/>
</dbReference>
<keyword evidence="15" id="KW-1185">Reference proteome</keyword>
<dbReference type="GO" id="GO:0030154">
    <property type="term" value="P:cell differentiation"/>
    <property type="evidence" value="ECO:0007669"/>
    <property type="project" value="TreeGrafter"/>
</dbReference>
<gene>
    <name evidence="12" type="ORF">GPM918_LOCUS16515</name>
    <name evidence="11" type="ORF">OVA965_LOCUS7920</name>
    <name evidence="14" type="ORF">SRO942_LOCUS16515</name>
    <name evidence="13" type="ORF">TMI583_LOCUS7916</name>
</gene>
<comment type="caution">
    <text evidence="12">The sequence shown here is derived from an EMBL/GenBank/DDBJ whole genome shotgun (WGS) entry which is preliminary data.</text>
</comment>
<dbReference type="PANTHER" id="PTHR24082">
    <property type="entry name" value="NUCLEAR HORMONE RECEPTOR"/>
    <property type="match status" value="1"/>
</dbReference>
<keyword evidence="1" id="KW-0479">Metal-binding</keyword>
<dbReference type="PROSITE" id="PS51030">
    <property type="entry name" value="NUCLEAR_REC_DBD_2"/>
    <property type="match status" value="1"/>
</dbReference>
<evidence type="ECO:0000313" key="15">
    <source>
        <dbReference type="Proteomes" id="UP000663829"/>
    </source>
</evidence>
<name>A0A814KU36_9BILA</name>
<evidence type="ECO:0000259" key="10">
    <source>
        <dbReference type="PROSITE" id="PS51030"/>
    </source>
</evidence>
<dbReference type="PRINTS" id="PR00047">
    <property type="entry name" value="STROIDFINGER"/>
</dbReference>
<keyword evidence="3" id="KW-0862">Zinc</keyword>
<sequence length="443" mass="50553">MNDLTVHPDNSPPIIIDLNDSSEDSRNTNSVTADESCGEIGGSVNRRKDVSPCYVCGARAHGYNFDAITCESCKAFFRRNALKPMERFRCRGRDSCVITLTTRKRCKRCRLIKCFKVGMRKEWILTDEEKRQKRKKIERNRQMKQIAIQQIKDLTRELTQMTISRLLHFFSFIPEFQVLTSLEKIHVLKSNLLPVFMLHGSLTYDADNDTFVDKSTRDQPYDAKYLAYVYGSNVYNQFVALSKILTSFIYFYSSSSLSHEQLTSADSHSHTLLLLLMIILLFSNGFESHEQQQRHHKTLTTNRSLINSYITEKLAKIQQYYIDITCRCLKDKFGLKDPEKIFSNLLPYLFNLQKLCSTLANVNLCENAEQGFSSNMISSGNEENQAPDKQLYSPPVTSSSTTSPSSPGLLSCSPSSNNNLSATTTALYNCQVRRNNNRLSDSL</sequence>
<reference evidence="12" key="1">
    <citation type="submission" date="2021-02" db="EMBL/GenBank/DDBJ databases">
        <authorList>
            <person name="Nowell W R."/>
        </authorList>
    </citation>
    <scope>NUCLEOTIDE SEQUENCE</scope>
</reference>
<dbReference type="Proteomes" id="UP000677228">
    <property type="component" value="Unassembled WGS sequence"/>
</dbReference>
<dbReference type="AlphaFoldDB" id="A0A814KU36"/>
<organism evidence="12 15">
    <name type="scientific">Didymodactylos carnosus</name>
    <dbReference type="NCBI Taxonomy" id="1234261"/>
    <lineage>
        <taxon>Eukaryota</taxon>
        <taxon>Metazoa</taxon>
        <taxon>Spiralia</taxon>
        <taxon>Gnathifera</taxon>
        <taxon>Rotifera</taxon>
        <taxon>Eurotatoria</taxon>
        <taxon>Bdelloidea</taxon>
        <taxon>Philodinida</taxon>
        <taxon>Philodinidae</taxon>
        <taxon>Didymodactylos</taxon>
    </lineage>
</organism>
<dbReference type="Pfam" id="PF00105">
    <property type="entry name" value="zf-C4"/>
    <property type="match status" value="1"/>
</dbReference>
<evidence type="ECO:0000256" key="3">
    <source>
        <dbReference type="ARBA" id="ARBA00022833"/>
    </source>
</evidence>
<dbReference type="SUPFAM" id="SSF48508">
    <property type="entry name" value="Nuclear receptor ligand-binding domain"/>
    <property type="match status" value="1"/>
</dbReference>
<evidence type="ECO:0000256" key="6">
    <source>
        <dbReference type="ARBA" id="ARBA00023163"/>
    </source>
</evidence>
<dbReference type="OrthoDB" id="10035970at2759"/>
<dbReference type="InterPro" id="IPR013088">
    <property type="entry name" value="Znf_NHR/GATA"/>
</dbReference>
<keyword evidence="7" id="KW-0675">Receptor</keyword>
<keyword evidence="8" id="KW-0539">Nucleus</keyword>
<dbReference type="SMART" id="SM00399">
    <property type="entry name" value="ZnF_C4"/>
    <property type="match status" value="1"/>
</dbReference>
<dbReference type="GO" id="GO:0000978">
    <property type="term" value="F:RNA polymerase II cis-regulatory region sequence-specific DNA binding"/>
    <property type="evidence" value="ECO:0007669"/>
    <property type="project" value="TreeGrafter"/>
</dbReference>
<accession>A0A814KU36</accession>
<evidence type="ECO:0000313" key="13">
    <source>
        <dbReference type="EMBL" id="CAF3651633.1"/>
    </source>
</evidence>
<dbReference type="EMBL" id="CAJOBA010002595">
    <property type="protein sequence ID" value="CAF3651633.1"/>
    <property type="molecule type" value="Genomic_DNA"/>
</dbReference>
<dbReference type="Gene3D" id="1.10.565.10">
    <property type="entry name" value="Retinoid X Receptor"/>
    <property type="match status" value="1"/>
</dbReference>
<protein>
    <recommendedName>
        <fullName evidence="10">Nuclear receptor domain-containing protein</fullName>
    </recommendedName>
</protein>
<dbReference type="EMBL" id="CAJNOK010002594">
    <property type="protein sequence ID" value="CAF0866826.1"/>
    <property type="molecule type" value="Genomic_DNA"/>
</dbReference>
<feature type="region of interest" description="Disordered" evidence="9">
    <location>
        <begin position="376"/>
        <end position="413"/>
    </location>
</feature>
<dbReference type="GO" id="GO:0008270">
    <property type="term" value="F:zinc ion binding"/>
    <property type="evidence" value="ECO:0007669"/>
    <property type="project" value="UniProtKB-KW"/>
</dbReference>
<dbReference type="PROSITE" id="PS00031">
    <property type="entry name" value="NUCLEAR_REC_DBD_1"/>
    <property type="match status" value="1"/>
</dbReference>
<dbReference type="GO" id="GO:0004879">
    <property type="term" value="F:nuclear receptor activity"/>
    <property type="evidence" value="ECO:0007669"/>
    <property type="project" value="TreeGrafter"/>
</dbReference>